<dbReference type="PANTHER" id="PTHR15004">
    <property type="entry name" value="GLUTAMYL-TRNA(GLN) AMIDOTRANSFERASE SUBUNIT C, MITOCHONDRIAL"/>
    <property type="match status" value="1"/>
</dbReference>
<dbReference type="SUPFAM" id="SSF141000">
    <property type="entry name" value="Glu-tRNAGln amidotransferase C subunit"/>
    <property type="match status" value="1"/>
</dbReference>
<evidence type="ECO:0000256" key="1">
    <source>
        <dbReference type="ARBA" id="ARBA00010757"/>
    </source>
</evidence>
<evidence type="ECO:0000256" key="4">
    <source>
        <dbReference type="ARBA" id="ARBA00047380"/>
    </source>
</evidence>
<evidence type="ECO:0000256" key="7">
    <source>
        <dbReference type="SAM" id="MobiDB-lite"/>
    </source>
</evidence>
<comment type="catalytic activity">
    <reaction evidence="5 6">
        <text>L-glutamyl-tRNA(Gln) + L-glutamine + ATP + H2O = L-glutaminyl-tRNA(Gln) + L-glutamate + ADP + phosphate + H(+)</text>
        <dbReference type="Rhea" id="RHEA:17521"/>
        <dbReference type="Rhea" id="RHEA-COMP:9681"/>
        <dbReference type="Rhea" id="RHEA-COMP:9684"/>
        <dbReference type="ChEBI" id="CHEBI:15377"/>
        <dbReference type="ChEBI" id="CHEBI:15378"/>
        <dbReference type="ChEBI" id="CHEBI:29985"/>
        <dbReference type="ChEBI" id="CHEBI:30616"/>
        <dbReference type="ChEBI" id="CHEBI:43474"/>
        <dbReference type="ChEBI" id="CHEBI:58359"/>
        <dbReference type="ChEBI" id="CHEBI:78520"/>
        <dbReference type="ChEBI" id="CHEBI:78521"/>
        <dbReference type="ChEBI" id="CHEBI:456216"/>
    </reaction>
</comment>
<dbReference type="Pfam" id="PF02686">
    <property type="entry name" value="GatC"/>
    <property type="match status" value="1"/>
</dbReference>
<dbReference type="InterPro" id="IPR003837">
    <property type="entry name" value="GatC"/>
</dbReference>
<dbReference type="Gene3D" id="1.10.20.60">
    <property type="entry name" value="Glu-tRNAGln amidotransferase C subunit, N-terminal domain"/>
    <property type="match status" value="1"/>
</dbReference>
<dbReference type="EMBL" id="PVNS01000004">
    <property type="protein sequence ID" value="PRO66226.1"/>
    <property type="molecule type" value="Genomic_DNA"/>
</dbReference>
<organism evidence="8 9">
    <name type="scientific">Alkalicoccus urumqiensis</name>
    <name type="common">Bacillus urumqiensis</name>
    <dbReference type="NCBI Taxonomy" id="1548213"/>
    <lineage>
        <taxon>Bacteria</taxon>
        <taxon>Bacillati</taxon>
        <taxon>Bacillota</taxon>
        <taxon>Bacilli</taxon>
        <taxon>Bacillales</taxon>
        <taxon>Bacillaceae</taxon>
        <taxon>Alkalicoccus</taxon>
    </lineage>
</organism>
<comment type="catalytic activity">
    <reaction evidence="4 6">
        <text>L-aspartyl-tRNA(Asn) + L-glutamine + ATP + H2O = L-asparaginyl-tRNA(Asn) + L-glutamate + ADP + phosphate + 2 H(+)</text>
        <dbReference type="Rhea" id="RHEA:14513"/>
        <dbReference type="Rhea" id="RHEA-COMP:9674"/>
        <dbReference type="Rhea" id="RHEA-COMP:9677"/>
        <dbReference type="ChEBI" id="CHEBI:15377"/>
        <dbReference type="ChEBI" id="CHEBI:15378"/>
        <dbReference type="ChEBI" id="CHEBI:29985"/>
        <dbReference type="ChEBI" id="CHEBI:30616"/>
        <dbReference type="ChEBI" id="CHEBI:43474"/>
        <dbReference type="ChEBI" id="CHEBI:58359"/>
        <dbReference type="ChEBI" id="CHEBI:78515"/>
        <dbReference type="ChEBI" id="CHEBI:78516"/>
        <dbReference type="ChEBI" id="CHEBI:456216"/>
    </reaction>
</comment>
<dbReference type="AlphaFoldDB" id="A0A2P6MIX8"/>
<dbReference type="InterPro" id="IPR036113">
    <property type="entry name" value="Asp/Glu-ADT_sf_sub_c"/>
</dbReference>
<comment type="similarity">
    <text evidence="1 6">Belongs to the GatC family.</text>
</comment>
<accession>A0A2P6MIX8</accession>
<keyword evidence="6" id="KW-0648">Protein biosynthesis</keyword>
<keyword evidence="6" id="KW-0436">Ligase</keyword>
<keyword evidence="6" id="KW-0067">ATP-binding</keyword>
<evidence type="ECO:0000313" key="8">
    <source>
        <dbReference type="EMBL" id="PRO66226.1"/>
    </source>
</evidence>
<dbReference type="GO" id="GO:0050567">
    <property type="term" value="F:glutaminyl-tRNA synthase (glutamine-hydrolyzing) activity"/>
    <property type="evidence" value="ECO:0007669"/>
    <property type="project" value="UniProtKB-UniRule"/>
</dbReference>
<keyword evidence="8" id="KW-0808">Transferase</keyword>
<comment type="caution">
    <text evidence="8">The sequence shown here is derived from an EMBL/GenBank/DDBJ whole genome shotgun (WGS) entry which is preliminary data.</text>
</comment>
<evidence type="ECO:0000256" key="6">
    <source>
        <dbReference type="HAMAP-Rule" id="MF_00122"/>
    </source>
</evidence>
<dbReference type="Proteomes" id="UP000243650">
    <property type="component" value="Unassembled WGS sequence"/>
</dbReference>
<feature type="compositionally biased region" description="Basic and acidic residues" evidence="7">
    <location>
        <begin position="70"/>
        <end position="82"/>
    </location>
</feature>
<sequence length="96" mass="10989">MERISKENIRHVAELARLELKEEEIAHFGEQLDKIILAAEELNELNTDNVEATSHVVDVRNVMRRDEVKESLSREDALKNAPDEDEGQVRVPSVLD</sequence>
<evidence type="ECO:0000256" key="2">
    <source>
        <dbReference type="ARBA" id="ARBA00011123"/>
    </source>
</evidence>
<dbReference type="EC" id="6.3.5.-" evidence="6"/>
<protein>
    <recommendedName>
        <fullName evidence="6">Aspartyl/glutamyl-tRNA(Asn/Gln) amidotransferase subunit C</fullName>
        <shortName evidence="6">Asp/Glu-ADT subunit C</shortName>
        <ecNumber evidence="6">6.3.5.-</ecNumber>
    </recommendedName>
</protein>
<dbReference type="OrthoDB" id="9813938at2"/>
<dbReference type="GO" id="GO:0006450">
    <property type="term" value="P:regulation of translational fidelity"/>
    <property type="evidence" value="ECO:0007669"/>
    <property type="project" value="InterPro"/>
</dbReference>
<dbReference type="GO" id="GO:0050566">
    <property type="term" value="F:asparaginyl-tRNA synthase (glutamine-hydrolyzing) activity"/>
    <property type="evidence" value="ECO:0007669"/>
    <property type="project" value="RHEA"/>
</dbReference>
<dbReference type="NCBIfam" id="TIGR00135">
    <property type="entry name" value="gatC"/>
    <property type="match status" value="1"/>
</dbReference>
<dbReference type="GO" id="GO:0005524">
    <property type="term" value="F:ATP binding"/>
    <property type="evidence" value="ECO:0007669"/>
    <property type="project" value="UniProtKB-KW"/>
</dbReference>
<dbReference type="HAMAP" id="MF_00122">
    <property type="entry name" value="GatC"/>
    <property type="match status" value="1"/>
</dbReference>
<dbReference type="GO" id="GO:0006412">
    <property type="term" value="P:translation"/>
    <property type="evidence" value="ECO:0007669"/>
    <property type="project" value="UniProtKB-UniRule"/>
</dbReference>
<comment type="subunit">
    <text evidence="2 6">Heterotrimer of A, B and C subunits.</text>
</comment>
<dbReference type="GO" id="GO:0016740">
    <property type="term" value="F:transferase activity"/>
    <property type="evidence" value="ECO:0007669"/>
    <property type="project" value="UniProtKB-KW"/>
</dbReference>
<reference evidence="8 9" key="1">
    <citation type="submission" date="2018-03" db="EMBL/GenBank/DDBJ databases">
        <title>Bacillus urumqiensis sp. nov., a moderately haloalkaliphilic bacterium isolated from a salt lake.</title>
        <authorList>
            <person name="Zhao B."/>
            <person name="Liao Z."/>
        </authorList>
    </citation>
    <scope>NUCLEOTIDE SEQUENCE [LARGE SCALE GENOMIC DNA]</scope>
    <source>
        <strain evidence="8 9">BZ-SZ-XJ18</strain>
    </source>
</reference>
<keyword evidence="6" id="KW-0547">Nucleotide-binding</keyword>
<evidence type="ECO:0000313" key="9">
    <source>
        <dbReference type="Proteomes" id="UP000243650"/>
    </source>
</evidence>
<evidence type="ECO:0000256" key="5">
    <source>
        <dbReference type="ARBA" id="ARBA00047913"/>
    </source>
</evidence>
<gene>
    <name evidence="6" type="primary">gatC</name>
    <name evidence="8" type="ORF">C6I21_05330</name>
</gene>
<comment type="function">
    <text evidence="3 6">Allows the formation of correctly charged Asn-tRNA(Asn) or Gln-tRNA(Gln) through the transamidation of misacylated Asp-tRNA(Asn) or Glu-tRNA(Gln) in organisms which lack either or both of asparaginyl-tRNA or glutaminyl-tRNA synthetases. The reaction takes place in the presence of glutamine and ATP through an activated phospho-Asp-tRNA(Asn) or phospho-Glu-tRNA(Gln).</text>
</comment>
<evidence type="ECO:0000256" key="3">
    <source>
        <dbReference type="ARBA" id="ARBA00024799"/>
    </source>
</evidence>
<feature type="region of interest" description="Disordered" evidence="7">
    <location>
        <begin position="70"/>
        <end position="96"/>
    </location>
</feature>
<dbReference type="GO" id="GO:0070681">
    <property type="term" value="P:glutaminyl-tRNAGln biosynthesis via transamidation"/>
    <property type="evidence" value="ECO:0007669"/>
    <property type="project" value="TreeGrafter"/>
</dbReference>
<name>A0A2P6MIX8_ALKUR</name>
<proteinExistence type="inferred from homology"/>
<dbReference type="PANTHER" id="PTHR15004:SF0">
    <property type="entry name" value="GLUTAMYL-TRNA(GLN) AMIDOTRANSFERASE SUBUNIT C, MITOCHONDRIAL"/>
    <property type="match status" value="1"/>
</dbReference>
<dbReference type="RefSeq" id="WP_105958416.1">
    <property type="nucleotide sequence ID" value="NZ_PVNS01000004.1"/>
</dbReference>
<keyword evidence="9" id="KW-1185">Reference proteome</keyword>